<feature type="transmembrane region" description="Helical" evidence="11">
    <location>
        <begin position="17"/>
        <end position="39"/>
    </location>
</feature>
<keyword evidence="5" id="KW-0597">Phosphoprotein</keyword>
<keyword evidence="6" id="KW-0808">Transferase</keyword>
<reference evidence="14" key="1">
    <citation type="journal article" date="2014" name="Int. J. Syst. Evol. Microbiol.">
        <title>Complete genome sequence of Corynebacterium casei LMG S-19264T (=DSM 44701T), isolated from a smear-ripened cheese.</title>
        <authorList>
            <consortium name="US DOE Joint Genome Institute (JGI-PGF)"/>
            <person name="Walter F."/>
            <person name="Albersmeier A."/>
            <person name="Kalinowski J."/>
            <person name="Ruckert C."/>
        </authorList>
    </citation>
    <scope>NUCLEOTIDE SEQUENCE</scope>
    <source>
        <strain evidence="14">KCTC 12988</strain>
    </source>
</reference>
<dbReference type="InterPro" id="IPR005467">
    <property type="entry name" value="His_kinase_dom"/>
</dbReference>
<dbReference type="SUPFAM" id="SSF47384">
    <property type="entry name" value="Homodimeric domain of signal transducing histidine kinase"/>
    <property type="match status" value="1"/>
</dbReference>
<proteinExistence type="predicted"/>
<dbReference type="CDD" id="cd00082">
    <property type="entry name" value="HisKA"/>
    <property type="match status" value="1"/>
</dbReference>
<dbReference type="InterPro" id="IPR003594">
    <property type="entry name" value="HATPase_dom"/>
</dbReference>
<feature type="domain" description="HAMP" evidence="13">
    <location>
        <begin position="240"/>
        <end position="292"/>
    </location>
</feature>
<keyword evidence="15" id="KW-1185">Reference proteome</keyword>
<dbReference type="CDD" id="cd06225">
    <property type="entry name" value="HAMP"/>
    <property type="match status" value="1"/>
</dbReference>
<feature type="transmembrane region" description="Helical" evidence="11">
    <location>
        <begin position="217"/>
        <end position="238"/>
    </location>
</feature>
<keyword evidence="9" id="KW-0067">ATP-binding</keyword>
<dbReference type="InterPro" id="IPR004358">
    <property type="entry name" value="Sig_transdc_His_kin-like_C"/>
</dbReference>
<evidence type="ECO:0000313" key="15">
    <source>
        <dbReference type="Proteomes" id="UP000644507"/>
    </source>
</evidence>
<dbReference type="Pfam" id="PF00512">
    <property type="entry name" value="HisKA"/>
    <property type="match status" value="1"/>
</dbReference>
<dbReference type="Gene3D" id="1.10.287.130">
    <property type="match status" value="1"/>
</dbReference>
<evidence type="ECO:0000259" key="13">
    <source>
        <dbReference type="PROSITE" id="PS50885"/>
    </source>
</evidence>
<evidence type="ECO:0000313" key="14">
    <source>
        <dbReference type="EMBL" id="GHC67642.1"/>
    </source>
</evidence>
<dbReference type="GO" id="GO:0005524">
    <property type="term" value="F:ATP binding"/>
    <property type="evidence" value="ECO:0007669"/>
    <property type="project" value="UniProtKB-KW"/>
</dbReference>
<dbReference type="PANTHER" id="PTHR44936:SF10">
    <property type="entry name" value="SENSOR PROTEIN RSTB"/>
    <property type="match status" value="1"/>
</dbReference>
<keyword evidence="7" id="KW-0547">Nucleotide-binding</keyword>
<dbReference type="InterPro" id="IPR050980">
    <property type="entry name" value="2C_sensor_his_kinase"/>
</dbReference>
<evidence type="ECO:0000256" key="2">
    <source>
        <dbReference type="ARBA" id="ARBA00004651"/>
    </source>
</evidence>
<dbReference type="AlphaFoldDB" id="A0A918WRF7"/>
<feature type="compositionally biased region" description="Basic and acidic residues" evidence="10">
    <location>
        <begin position="124"/>
        <end position="139"/>
    </location>
</feature>
<dbReference type="InterPro" id="IPR036890">
    <property type="entry name" value="HATPase_C_sf"/>
</dbReference>
<dbReference type="SMART" id="SM00388">
    <property type="entry name" value="HisKA"/>
    <property type="match status" value="1"/>
</dbReference>
<evidence type="ECO:0000256" key="9">
    <source>
        <dbReference type="ARBA" id="ARBA00022840"/>
    </source>
</evidence>
<dbReference type="GO" id="GO:0000155">
    <property type="term" value="F:phosphorelay sensor kinase activity"/>
    <property type="evidence" value="ECO:0007669"/>
    <property type="project" value="InterPro"/>
</dbReference>
<sequence>MSEKVLVLKMPRWGLPLYGQVLTWFFINIGIVAFLFWLLMRLQFGVSLSDLFAEQLRGRVEPRTELVATELRESGRELWGSVLESSGEELGVRLAVYTLDDEWFNGAGLPQQLREEAVVAVDKMKTEDLPPRRRDERGSSGEYQKGGRRGPGGDRMGPPPRATRPPARLVFASKGNHGSQWAGVEIYLGGDPHRHPPRAVLVAYSKERKRNELFVDFRPLVATGVGLIVFSGLLWLPFVHRVTKRLRVMAEGAEKISEGDFKVNVASPRGDEIGRLSRVIQRMAGRLEVLVDGQKRFLGDTAHELCSPLVRVRMGLGVLEQRLEGADRDRLQNVEDEVGELARLVDELLAFSKASLAKGDVGKEPVFVHELCYEVTQRECLGNEFTVEGGQGLELYTSPDLLRRALGNLVRNAARYGEGSPLKVKIEKHGEEVWIGVLDRGPGLPEGWSERVFEPFARPEAARTREGGGAGLGLAIVKTCAESLGGRVFCRNRQTGGLEVVLVIPFTEPVRKTEN</sequence>
<dbReference type="EC" id="2.7.13.3" evidence="3"/>
<keyword evidence="11" id="KW-0472">Membrane</keyword>
<evidence type="ECO:0000259" key="12">
    <source>
        <dbReference type="PROSITE" id="PS50109"/>
    </source>
</evidence>
<dbReference type="PROSITE" id="PS50885">
    <property type="entry name" value="HAMP"/>
    <property type="match status" value="1"/>
</dbReference>
<dbReference type="InterPro" id="IPR036097">
    <property type="entry name" value="HisK_dim/P_sf"/>
</dbReference>
<dbReference type="SUPFAM" id="SSF158472">
    <property type="entry name" value="HAMP domain-like"/>
    <property type="match status" value="1"/>
</dbReference>
<reference evidence="14" key="2">
    <citation type="submission" date="2020-09" db="EMBL/GenBank/DDBJ databases">
        <authorList>
            <person name="Sun Q."/>
            <person name="Kim S."/>
        </authorList>
    </citation>
    <scope>NUCLEOTIDE SEQUENCE</scope>
    <source>
        <strain evidence="14">KCTC 12988</strain>
    </source>
</reference>
<dbReference type="RefSeq" id="WP_189574454.1">
    <property type="nucleotide sequence ID" value="NZ_BMXI01000025.1"/>
</dbReference>
<dbReference type="PROSITE" id="PS50109">
    <property type="entry name" value="HIS_KIN"/>
    <property type="match status" value="1"/>
</dbReference>
<dbReference type="GO" id="GO:0005886">
    <property type="term" value="C:plasma membrane"/>
    <property type="evidence" value="ECO:0007669"/>
    <property type="project" value="UniProtKB-SubCell"/>
</dbReference>
<dbReference type="InterPro" id="IPR003660">
    <property type="entry name" value="HAMP_dom"/>
</dbReference>
<gene>
    <name evidence="14" type="ORF">GCM10007100_39660</name>
</gene>
<keyword evidence="8" id="KW-0418">Kinase</keyword>
<protein>
    <recommendedName>
        <fullName evidence="3">histidine kinase</fullName>
        <ecNumber evidence="3">2.7.13.3</ecNumber>
    </recommendedName>
</protein>
<dbReference type="PANTHER" id="PTHR44936">
    <property type="entry name" value="SENSOR PROTEIN CREC"/>
    <property type="match status" value="1"/>
</dbReference>
<feature type="domain" description="Histidine kinase" evidence="12">
    <location>
        <begin position="300"/>
        <end position="508"/>
    </location>
</feature>
<name>A0A918WRF7_9BACT</name>
<evidence type="ECO:0000256" key="6">
    <source>
        <dbReference type="ARBA" id="ARBA00022679"/>
    </source>
</evidence>
<keyword evidence="11" id="KW-0812">Transmembrane</keyword>
<evidence type="ECO:0000256" key="4">
    <source>
        <dbReference type="ARBA" id="ARBA00022475"/>
    </source>
</evidence>
<comment type="subcellular location">
    <subcellularLocation>
        <location evidence="2">Cell membrane</location>
        <topology evidence="2">Multi-pass membrane protein</topology>
    </subcellularLocation>
</comment>
<dbReference type="Pfam" id="PF02518">
    <property type="entry name" value="HATPase_c"/>
    <property type="match status" value="1"/>
</dbReference>
<evidence type="ECO:0000256" key="1">
    <source>
        <dbReference type="ARBA" id="ARBA00000085"/>
    </source>
</evidence>
<dbReference type="Proteomes" id="UP000644507">
    <property type="component" value="Unassembled WGS sequence"/>
</dbReference>
<evidence type="ECO:0000256" key="10">
    <source>
        <dbReference type="SAM" id="MobiDB-lite"/>
    </source>
</evidence>
<evidence type="ECO:0000256" key="5">
    <source>
        <dbReference type="ARBA" id="ARBA00022553"/>
    </source>
</evidence>
<keyword evidence="4" id="KW-1003">Cell membrane</keyword>
<dbReference type="SUPFAM" id="SSF55874">
    <property type="entry name" value="ATPase domain of HSP90 chaperone/DNA topoisomerase II/histidine kinase"/>
    <property type="match status" value="1"/>
</dbReference>
<dbReference type="SMART" id="SM00387">
    <property type="entry name" value="HATPase_c"/>
    <property type="match status" value="1"/>
</dbReference>
<dbReference type="EMBL" id="BMXI01000025">
    <property type="protein sequence ID" value="GHC67642.1"/>
    <property type="molecule type" value="Genomic_DNA"/>
</dbReference>
<evidence type="ECO:0000256" key="7">
    <source>
        <dbReference type="ARBA" id="ARBA00022741"/>
    </source>
</evidence>
<dbReference type="PRINTS" id="PR00344">
    <property type="entry name" value="BCTRLSENSOR"/>
</dbReference>
<evidence type="ECO:0000256" key="11">
    <source>
        <dbReference type="SAM" id="Phobius"/>
    </source>
</evidence>
<feature type="region of interest" description="Disordered" evidence="10">
    <location>
        <begin position="124"/>
        <end position="166"/>
    </location>
</feature>
<dbReference type="Gene3D" id="6.10.340.10">
    <property type="match status" value="1"/>
</dbReference>
<dbReference type="SMART" id="SM00304">
    <property type="entry name" value="HAMP"/>
    <property type="match status" value="1"/>
</dbReference>
<comment type="catalytic activity">
    <reaction evidence="1">
        <text>ATP + protein L-histidine = ADP + protein N-phospho-L-histidine.</text>
        <dbReference type="EC" id="2.7.13.3"/>
    </reaction>
</comment>
<organism evidence="14 15">
    <name type="scientific">Roseibacillus persicicus</name>
    <dbReference type="NCBI Taxonomy" id="454148"/>
    <lineage>
        <taxon>Bacteria</taxon>
        <taxon>Pseudomonadati</taxon>
        <taxon>Verrucomicrobiota</taxon>
        <taxon>Verrucomicrobiia</taxon>
        <taxon>Verrucomicrobiales</taxon>
        <taxon>Verrucomicrobiaceae</taxon>
        <taxon>Roseibacillus</taxon>
    </lineage>
</organism>
<accession>A0A918WRF7</accession>
<evidence type="ECO:0000256" key="3">
    <source>
        <dbReference type="ARBA" id="ARBA00012438"/>
    </source>
</evidence>
<dbReference type="Gene3D" id="3.30.565.10">
    <property type="entry name" value="Histidine kinase-like ATPase, C-terminal domain"/>
    <property type="match status" value="1"/>
</dbReference>
<dbReference type="InterPro" id="IPR003661">
    <property type="entry name" value="HisK_dim/P_dom"/>
</dbReference>
<keyword evidence="11" id="KW-1133">Transmembrane helix</keyword>
<evidence type="ECO:0000256" key="8">
    <source>
        <dbReference type="ARBA" id="ARBA00022777"/>
    </source>
</evidence>
<dbReference type="Pfam" id="PF00672">
    <property type="entry name" value="HAMP"/>
    <property type="match status" value="1"/>
</dbReference>
<comment type="caution">
    <text evidence="14">The sequence shown here is derived from an EMBL/GenBank/DDBJ whole genome shotgun (WGS) entry which is preliminary data.</text>
</comment>